<dbReference type="InterPro" id="IPR002213">
    <property type="entry name" value="UDP_glucos_trans"/>
</dbReference>
<dbReference type="EMBL" id="CM007892">
    <property type="protein sequence ID" value="OTG32919.1"/>
    <property type="molecule type" value="Genomic_DNA"/>
</dbReference>
<dbReference type="PANTHER" id="PTHR48048">
    <property type="entry name" value="GLYCOSYLTRANSFERASE"/>
    <property type="match status" value="1"/>
</dbReference>
<organism evidence="7 8">
    <name type="scientific">Helianthus annuus</name>
    <name type="common">Common sunflower</name>
    <dbReference type="NCBI Taxonomy" id="4232"/>
    <lineage>
        <taxon>Eukaryota</taxon>
        <taxon>Viridiplantae</taxon>
        <taxon>Streptophyta</taxon>
        <taxon>Embryophyta</taxon>
        <taxon>Tracheophyta</taxon>
        <taxon>Spermatophyta</taxon>
        <taxon>Magnoliopsida</taxon>
        <taxon>eudicotyledons</taxon>
        <taxon>Gunneridae</taxon>
        <taxon>Pentapetalae</taxon>
        <taxon>asterids</taxon>
        <taxon>campanulids</taxon>
        <taxon>Asterales</taxon>
        <taxon>Asteraceae</taxon>
        <taxon>Asteroideae</taxon>
        <taxon>Heliantheae alliance</taxon>
        <taxon>Heliantheae</taxon>
        <taxon>Helianthus</taxon>
    </lineage>
</organism>
<protein>
    <submittedName>
        <fullName evidence="6">Anthocyanidin 3-O-glucosyltransferase</fullName>
        <ecNumber evidence="6">2.4.1.115</ecNumber>
    </submittedName>
    <submittedName>
        <fullName evidence="7">Putative UDP-glucuronosyl/UDP-glucosyltransferase</fullName>
    </submittedName>
</protein>
<dbReference type="Gene3D" id="3.40.50.2000">
    <property type="entry name" value="Glycogen Phosphorylase B"/>
    <property type="match status" value="1"/>
</dbReference>
<accession>A0A251VCC6</accession>
<comment type="function">
    <text evidence="3">May glycosylate diterpenes or flavonols in leaves.</text>
</comment>
<dbReference type="OMA" id="IWAAKED"/>
<dbReference type="AlphaFoldDB" id="A0A251VCC6"/>
<dbReference type="CDD" id="cd03784">
    <property type="entry name" value="GT1_Gtf-like"/>
    <property type="match status" value="1"/>
</dbReference>
<dbReference type="EMBL" id="MNCJ02000318">
    <property type="protein sequence ID" value="KAF5816567.1"/>
    <property type="molecule type" value="Genomic_DNA"/>
</dbReference>
<evidence type="ECO:0000256" key="4">
    <source>
        <dbReference type="RuleBase" id="RU003718"/>
    </source>
</evidence>
<evidence type="ECO:0000256" key="1">
    <source>
        <dbReference type="ARBA" id="ARBA00009995"/>
    </source>
</evidence>
<dbReference type="SUPFAM" id="SSF53756">
    <property type="entry name" value="UDP-Glycosyltransferase/glycogen phosphorylase"/>
    <property type="match status" value="1"/>
</dbReference>
<keyword evidence="4 6" id="KW-0328">Glycosyltransferase</keyword>
<evidence type="ECO:0000256" key="2">
    <source>
        <dbReference type="ARBA" id="ARBA00022679"/>
    </source>
</evidence>
<dbReference type="InterPro" id="IPR035595">
    <property type="entry name" value="UDP_glycos_trans_CS"/>
</dbReference>
<feature type="compositionally biased region" description="Pro residues" evidence="5">
    <location>
        <begin position="1"/>
        <end position="10"/>
    </location>
</feature>
<comment type="similarity">
    <text evidence="1 4">Belongs to the UDP-glycosyltransferase family.</text>
</comment>
<dbReference type="Pfam" id="PF00201">
    <property type="entry name" value="UDPGT"/>
    <property type="match status" value="1"/>
</dbReference>
<dbReference type="PROSITE" id="PS00375">
    <property type="entry name" value="UDPGT"/>
    <property type="match status" value="1"/>
</dbReference>
<gene>
    <name evidence="7" type="ORF">HannXRQ_Chr03g0091871</name>
    <name evidence="6" type="ORF">HanXRQr2_Chr03g0135701</name>
</gene>
<dbReference type="InParanoid" id="A0A251VCC6"/>
<reference evidence="7" key="2">
    <citation type="submission" date="2017-02" db="EMBL/GenBank/DDBJ databases">
        <title>Sunflower complete genome.</title>
        <authorList>
            <person name="Langlade N."/>
            <person name="Munos S."/>
        </authorList>
    </citation>
    <scope>NUCLEOTIDE SEQUENCE [LARGE SCALE GENOMIC DNA]</scope>
    <source>
        <tissue evidence="7">Leaves</tissue>
    </source>
</reference>
<feature type="region of interest" description="Disordered" evidence="5">
    <location>
        <begin position="1"/>
        <end position="21"/>
    </location>
</feature>
<keyword evidence="8" id="KW-1185">Reference proteome</keyword>
<keyword evidence="2 4" id="KW-0808">Transferase</keyword>
<dbReference type="FunFam" id="3.40.50.2000:FF:000056">
    <property type="entry name" value="Glycosyltransferase"/>
    <property type="match status" value="1"/>
</dbReference>
<evidence type="ECO:0000256" key="5">
    <source>
        <dbReference type="SAM" id="MobiDB-lite"/>
    </source>
</evidence>
<dbReference type="Gramene" id="mRNA:HanXRQr2_Chr03g0135701">
    <property type="protein sequence ID" value="CDS:HanXRQr2_Chr03g0135701.1"/>
    <property type="gene ID" value="HanXRQr2_Chr03g0135701"/>
</dbReference>
<evidence type="ECO:0000256" key="3">
    <source>
        <dbReference type="ARBA" id="ARBA00053747"/>
    </source>
</evidence>
<sequence length="103" mass="11410">MWLLRRPPPLEQSSERFPDDYDDPRAVLPDGFPERTSGIGKVIGWGPQVALLAHEAVGGFVSHCGWNSILESLWFGVPTAAWPMYSEQPLNAFEMVVELGLAT</sequence>
<evidence type="ECO:0000313" key="7">
    <source>
        <dbReference type="EMBL" id="OTG32919.1"/>
    </source>
</evidence>
<proteinExistence type="inferred from homology"/>
<dbReference type="EC" id="2.4.1.115" evidence="6"/>
<dbReference type="Proteomes" id="UP000215914">
    <property type="component" value="Chromosome 3"/>
</dbReference>
<dbReference type="InterPro" id="IPR050481">
    <property type="entry name" value="UDP-glycosyltransf_plant"/>
</dbReference>
<evidence type="ECO:0000313" key="6">
    <source>
        <dbReference type="EMBL" id="KAF5816567.1"/>
    </source>
</evidence>
<dbReference type="GO" id="GO:0047213">
    <property type="term" value="F:anthocyanidin 3-O-glucosyltransferase activity"/>
    <property type="evidence" value="ECO:0007669"/>
    <property type="project" value="UniProtKB-EC"/>
</dbReference>
<reference evidence="6 8" key="1">
    <citation type="journal article" date="2017" name="Nature">
        <title>The sunflower genome provides insights into oil metabolism, flowering and Asterid evolution.</title>
        <authorList>
            <person name="Badouin H."/>
            <person name="Gouzy J."/>
            <person name="Grassa C.J."/>
            <person name="Murat F."/>
            <person name="Staton S.E."/>
            <person name="Cottret L."/>
            <person name="Lelandais-Briere C."/>
            <person name="Owens G.L."/>
            <person name="Carrere S."/>
            <person name="Mayjonade B."/>
            <person name="Legrand L."/>
            <person name="Gill N."/>
            <person name="Kane N.C."/>
            <person name="Bowers J.E."/>
            <person name="Hubner S."/>
            <person name="Bellec A."/>
            <person name="Berard A."/>
            <person name="Berges H."/>
            <person name="Blanchet N."/>
            <person name="Boniface M.C."/>
            <person name="Brunel D."/>
            <person name="Catrice O."/>
            <person name="Chaidir N."/>
            <person name="Claudel C."/>
            <person name="Donnadieu C."/>
            <person name="Faraut T."/>
            <person name="Fievet G."/>
            <person name="Helmstetter N."/>
            <person name="King M."/>
            <person name="Knapp S.J."/>
            <person name="Lai Z."/>
            <person name="Le Paslier M.C."/>
            <person name="Lippi Y."/>
            <person name="Lorenzon L."/>
            <person name="Mandel J.R."/>
            <person name="Marage G."/>
            <person name="Marchand G."/>
            <person name="Marquand E."/>
            <person name="Bret-Mestries E."/>
            <person name="Morien E."/>
            <person name="Nambeesan S."/>
            <person name="Nguyen T."/>
            <person name="Pegot-Espagnet P."/>
            <person name="Pouilly N."/>
            <person name="Raftis F."/>
            <person name="Sallet E."/>
            <person name="Schiex T."/>
            <person name="Thomas J."/>
            <person name="Vandecasteele C."/>
            <person name="Vares D."/>
            <person name="Vear F."/>
            <person name="Vautrin S."/>
            <person name="Crespi M."/>
            <person name="Mangin B."/>
            <person name="Burke J.M."/>
            <person name="Salse J."/>
            <person name="Munos S."/>
            <person name="Vincourt P."/>
            <person name="Rieseberg L.H."/>
            <person name="Langlade N.B."/>
        </authorList>
    </citation>
    <scope>NUCLEOTIDE SEQUENCE [LARGE SCALE GENOMIC DNA]</scope>
    <source>
        <strain evidence="8">cv. SF193</strain>
        <tissue evidence="6">Leaves</tissue>
    </source>
</reference>
<reference evidence="6" key="3">
    <citation type="submission" date="2020-06" db="EMBL/GenBank/DDBJ databases">
        <title>Helianthus annuus Genome sequencing and assembly Release 2.</title>
        <authorList>
            <person name="Gouzy J."/>
            <person name="Langlade N."/>
            <person name="Munos S."/>
        </authorList>
    </citation>
    <scope>NUCLEOTIDE SEQUENCE</scope>
    <source>
        <tissue evidence="6">Leaves</tissue>
    </source>
</reference>
<evidence type="ECO:0000313" key="8">
    <source>
        <dbReference type="Proteomes" id="UP000215914"/>
    </source>
</evidence>
<name>A0A251VCC6_HELAN</name>
<dbReference type="PANTHER" id="PTHR48048:SF98">
    <property type="entry name" value="FLAVONOL 3-O-GLUCOSYLTRANSFERASE"/>
    <property type="match status" value="1"/>
</dbReference>